<protein>
    <submittedName>
        <fullName evidence="2">Uncharacterized protein</fullName>
    </submittedName>
</protein>
<organism evidence="2 3">
    <name type="scientific">Dreissena polymorpha</name>
    <name type="common">Zebra mussel</name>
    <name type="synonym">Mytilus polymorpha</name>
    <dbReference type="NCBI Taxonomy" id="45954"/>
    <lineage>
        <taxon>Eukaryota</taxon>
        <taxon>Metazoa</taxon>
        <taxon>Spiralia</taxon>
        <taxon>Lophotrochozoa</taxon>
        <taxon>Mollusca</taxon>
        <taxon>Bivalvia</taxon>
        <taxon>Autobranchia</taxon>
        <taxon>Heteroconchia</taxon>
        <taxon>Euheterodonta</taxon>
        <taxon>Imparidentia</taxon>
        <taxon>Neoheterodontei</taxon>
        <taxon>Myida</taxon>
        <taxon>Dreissenoidea</taxon>
        <taxon>Dreissenidae</taxon>
        <taxon>Dreissena</taxon>
    </lineage>
</organism>
<sequence>MCHHDALIACWAARDSTVSCARDVEAIPRSKVPFRDVDKPRVKPTSFLEDDEDVWCHPDKDSSRCPLNFDPPNVLTSIPGGIIHFRKINGNLSPDSLGIIIQRPLDREDMWFSVLYRKEKGQEETHEEDMGCLFTGMPVQKEGPDQG</sequence>
<comment type="caution">
    <text evidence="2">The sequence shown here is derived from an EMBL/GenBank/DDBJ whole genome shotgun (WGS) entry which is preliminary data.</text>
</comment>
<feature type="region of interest" description="Disordered" evidence="1">
    <location>
        <begin position="126"/>
        <end position="147"/>
    </location>
</feature>
<name>A0A9D4EU87_DREPO</name>
<gene>
    <name evidence="2" type="ORF">DPMN_163944</name>
</gene>
<reference evidence="2" key="1">
    <citation type="journal article" date="2019" name="bioRxiv">
        <title>The Genome of the Zebra Mussel, Dreissena polymorpha: A Resource for Invasive Species Research.</title>
        <authorList>
            <person name="McCartney M.A."/>
            <person name="Auch B."/>
            <person name="Kono T."/>
            <person name="Mallez S."/>
            <person name="Zhang Y."/>
            <person name="Obille A."/>
            <person name="Becker A."/>
            <person name="Abrahante J.E."/>
            <person name="Garbe J."/>
            <person name="Badalamenti J.P."/>
            <person name="Herman A."/>
            <person name="Mangelson H."/>
            <person name="Liachko I."/>
            <person name="Sullivan S."/>
            <person name="Sone E.D."/>
            <person name="Koren S."/>
            <person name="Silverstein K.A.T."/>
            <person name="Beckman K.B."/>
            <person name="Gohl D.M."/>
        </authorList>
    </citation>
    <scope>NUCLEOTIDE SEQUENCE</scope>
    <source>
        <strain evidence="2">Duluth1</strain>
        <tissue evidence="2">Whole animal</tissue>
    </source>
</reference>
<reference evidence="2" key="2">
    <citation type="submission" date="2020-11" db="EMBL/GenBank/DDBJ databases">
        <authorList>
            <person name="McCartney M.A."/>
            <person name="Auch B."/>
            <person name="Kono T."/>
            <person name="Mallez S."/>
            <person name="Becker A."/>
            <person name="Gohl D.M."/>
            <person name="Silverstein K.A.T."/>
            <person name="Koren S."/>
            <person name="Bechman K.B."/>
            <person name="Herman A."/>
            <person name="Abrahante J.E."/>
            <person name="Garbe J."/>
        </authorList>
    </citation>
    <scope>NUCLEOTIDE SEQUENCE</scope>
    <source>
        <strain evidence="2">Duluth1</strain>
        <tissue evidence="2">Whole animal</tissue>
    </source>
</reference>
<proteinExistence type="predicted"/>
<evidence type="ECO:0000313" key="2">
    <source>
        <dbReference type="EMBL" id="KAH3785849.1"/>
    </source>
</evidence>
<evidence type="ECO:0000256" key="1">
    <source>
        <dbReference type="SAM" id="MobiDB-lite"/>
    </source>
</evidence>
<keyword evidence="3" id="KW-1185">Reference proteome</keyword>
<dbReference type="Proteomes" id="UP000828390">
    <property type="component" value="Unassembled WGS sequence"/>
</dbReference>
<evidence type="ECO:0000313" key="3">
    <source>
        <dbReference type="Proteomes" id="UP000828390"/>
    </source>
</evidence>
<accession>A0A9D4EU87</accession>
<dbReference type="AlphaFoldDB" id="A0A9D4EU87"/>
<dbReference type="EMBL" id="JAIWYP010000008">
    <property type="protein sequence ID" value="KAH3785849.1"/>
    <property type="molecule type" value="Genomic_DNA"/>
</dbReference>